<keyword evidence="4" id="KW-0540">Nuclease</keyword>
<protein>
    <recommendedName>
        <fullName evidence="8">DDE Tnp4 domain-containing protein</fullName>
    </recommendedName>
</protein>
<evidence type="ECO:0000256" key="5">
    <source>
        <dbReference type="ARBA" id="ARBA00022723"/>
    </source>
</evidence>
<dbReference type="InterPro" id="IPR027806">
    <property type="entry name" value="HARBI1_dom"/>
</dbReference>
<keyword evidence="10" id="KW-1185">Reference proteome</keyword>
<keyword evidence="5" id="KW-0479">Metal-binding</keyword>
<accession>A0A7J6C8I4</accession>
<evidence type="ECO:0000256" key="4">
    <source>
        <dbReference type="ARBA" id="ARBA00022722"/>
    </source>
</evidence>
<feature type="domain" description="DDE Tnp4" evidence="8">
    <location>
        <begin position="171"/>
        <end position="337"/>
    </location>
</feature>
<dbReference type="GO" id="GO:0046872">
    <property type="term" value="F:metal ion binding"/>
    <property type="evidence" value="ECO:0007669"/>
    <property type="project" value="UniProtKB-KW"/>
</dbReference>
<dbReference type="InterPro" id="IPR045249">
    <property type="entry name" value="HARBI1-like"/>
</dbReference>
<evidence type="ECO:0000256" key="2">
    <source>
        <dbReference type="ARBA" id="ARBA00004123"/>
    </source>
</evidence>
<keyword evidence="7" id="KW-0539">Nucleus</keyword>
<dbReference type="EMBL" id="JAAMOB010000016">
    <property type="protein sequence ID" value="KAF4103570.1"/>
    <property type="molecule type" value="Genomic_DNA"/>
</dbReference>
<dbReference type="Pfam" id="PF13359">
    <property type="entry name" value="DDE_Tnp_4"/>
    <property type="match status" value="1"/>
</dbReference>
<dbReference type="PANTHER" id="PTHR22930">
    <property type="match status" value="1"/>
</dbReference>
<evidence type="ECO:0000256" key="3">
    <source>
        <dbReference type="ARBA" id="ARBA00006958"/>
    </source>
</evidence>
<dbReference type="GO" id="GO:0016787">
    <property type="term" value="F:hydrolase activity"/>
    <property type="evidence" value="ECO:0007669"/>
    <property type="project" value="UniProtKB-KW"/>
</dbReference>
<name>A0A7J6C8I4_9TELE</name>
<dbReference type="OrthoDB" id="10061326at2759"/>
<evidence type="ECO:0000256" key="7">
    <source>
        <dbReference type="ARBA" id="ARBA00023242"/>
    </source>
</evidence>
<keyword evidence="6" id="KW-0378">Hydrolase</keyword>
<evidence type="ECO:0000313" key="9">
    <source>
        <dbReference type="EMBL" id="KAF4103570.1"/>
    </source>
</evidence>
<dbReference type="GO" id="GO:0004518">
    <property type="term" value="F:nuclease activity"/>
    <property type="evidence" value="ECO:0007669"/>
    <property type="project" value="UniProtKB-KW"/>
</dbReference>
<reference evidence="9 10" key="1">
    <citation type="submission" date="2020-04" db="EMBL/GenBank/DDBJ databases">
        <title>Chromosome-level genome assembly of a cyprinid fish Onychostoma macrolepis by integration of Nanopore Sequencing, Bionano and Hi-C technology.</title>
        <authorList>
            <person name="Wang D."/>
        </authorList>
    </citation>
    <scope>NUCLEOTIDE SEQUENCE [LARGE SCALE GENOMIC DNA]</scope>
    <source>
        <strain evidence="9">SWU-2019</strain>
        <tissue evidence="9">Muscle</tissue>
    </source>
</reference>
<dbReference type="AlphaFoldDB" id="A0A7J6C8I4"/>
<sequence length="394" mass="45145">MGPRVRQELWRRKKVAAFLLLQGRKTRMWVHPINKRRAEQGAFHNLVQELYLDNARFLNYFRMSSTDMENVLSYIGEDLRKQTISFRVPVEPQQRLAVTLRYLATGDSMHSLAYCYRLGVQTVSDCIKETCRAIEKRMLPVYLPKPTEGMWKDIALSFENRWQFPNCIGALDGKHICITAPPKSGSLFYNYKGSFSINLLALVDANYKFTAIQVGDFGKNSDGGVYSNSTLGRGMREKTLNVPEDQCLPGAEDLGRLPFVMVGDAAFPLKPNLMRPYPGRNLERRKANFNYRLSRARMTVEKAFGILSSRWRIFQRDINLMPDTTDTLIVVTCILHNMLTRPGEAEHWLREASEDVPLRGLTERPNRASLEATSVREKFADYFNSQAGMLVPDQ</sequence>
<dbReference type="Proteomes" id="UP000579812">
    <property type="component" value="Unassembled WGS sequence"/>
</dbReference>
<evidence type="ECO:0000313" key="10">
    <source>
        <dbReference type="Proteomes" id="UP000579812"/>
    </source>
</evidence>
<comment type="similarity">
    <text evidence="3">Belongs to the HARBI1 family.</text>
</comment>
<proteinExistence type="inferred from homology"/>
<dbReference type="PANTHER" id="PTHR22930:SF269">
    <property type="entry name" value="NUCLEASE HARBI1-LIKE PROTEIN"/>
    <property type="match status" value="1"/>
</dbReference>
<dbReference type="GO" id="GO:0005634">
    <property type="term" value="C:nucleus"/>
    <property type="evidence" value="ECO:0007669"/>
    <property type="project" value="UniProtKB-SubCell"/>
</dbReference>
<evidence type="ECO:0000256" key="6">
    <source>
        <dbReference type="ARBA" id="ARBA00022801"/>
    </source>
</evidence>
<evidence type="ECO:0000256" key="1">
    <source>
        <dbReference type="ARBA" id="ARBA00001968"/>
    </source>
</evidence>
<evidence type="ECO:0000259" key="8">
    <source>
        <dbReference type="Pfam" id="PF13359"/>
    </source>
</evidence>
<organism evidence="9 10">
    <name type="scientific">Onychostoma macrolepis</name>
    <dbReference type="NCBI Taxonomy" id="369639"/>
    <lineage>
        <taxon>Eukaryota</taxon>
        <taxon>Metazoa</taxon>
        <taxon>Chordata</taxon>
        <taxon>Craniata</taxon>
        <taxon>Vertebrata</taxon>
        <taxon>Euteleostomi</taxon>
        <taxon>Actinopterygii</taxon>
        <taxon>Neopterygii</taxon>
        <taxon>Teleostei</taxon>
        <taxon>Ostariophysi</taxon>
        <taxon>Cypriniformes</taxon>
        <taxon>Cyprinidae</taxon>
        <taxon>Acrossocheilinae</taxon>
        <taxon>Onychostoma</taxon>
    </lineage>
</organism>
<gene>
    <name evidence="9" type="ORF">G5714_016453</name>
</gene>
<comment type="subcellular location">
    <subcellularLocation>
        <location evidence="2">Nucleus</location>
    </subcellularLocation>
</comment>
<comment type="cofactor">
    <cofactor evidence="1">
        <name>a divalent metal cation</name>
        <dbReference type="ChEBI" id="CHEBI:60240"/>
    </cofactor>
</comment>
<comment type="caution">
    <text evidence="9">The sequence shown here is derived from an EMBL/GenBank/DDBJ whole genome shotgun (WGS) entry which is preliminary data.</text>
</comment>